<evidence type="ECO:0000313" key="3">
    <source>
        <dbReference type="Proteomes" id="UP000266723"/>
    </source>
</evidence>
<evidence type="ECO:0000259" key="1">
    <source>
        <dbReference type="Pfam" id="PF14416"/>
    </source>
</evidence>
<evidence type="ECO:0000313" key="2">
    <source>
        <dbReference type="EMBL" id="KAF3528785.1"/>
    </source>
</evidence>
<name>A0ABQ7B9E8_BRACR</name>
<gene>
    <name evidence="2" type="ORF">DY000_02043418</name>
</gene>
<feature type="domain" description="Trichome birefringence-like N-terminal" evidence="1">
    <location>
        <begin position="78"/>
        <end position="126"/>
    </location>
</feature>
<sequence length="152" mass="17730">MEGKRLSLRQLRMVITPPNVMLVLRQLKEHVRGCHEAVCDQRGCHERSYVTREDVTRRKSQALSGKGRNHETTTYVVDYSYGKWVLRRKCDVHETYYGEECRFLDSGFRCLNNGRKESGFRQWRWHGCCDLTEKSVGLCFLLLLETQGNGLG</sequence>
<comment type="caution">
    <text evidence="2">The sequence shown here is derived from an EMBL/GenBank/DDBJ whole genome shotgun (WGS) entry which is preliminary data.</text>
</comment>
<keyword evidence="3" id="KW-1185">Reference proteome</keyword>
<organism evidence="2 3">
    <name type="scientific">Brassica cretica</name>
    <name type="common">Mustard</name>
    <dbReference type="NCBI Taxonomy" id="69181"/>
    <lineage>
        <taxon>Eukaryota</taxon>
        <taxon>Viridiplantae</taxon>
        <taxon>Streptophyta</taxon>
        <taxon>Embryophyta</taxon>
        <taxon>Tracheophyta</taxon>
        <taxon>Spermatophyta</taxon>
        <taxon>Magnoliopsida</taxon>
        <taxon>eudicotyledons</taxon>
        <taxon>Gunneridae</taxon>
        <taxon>Pentapetalae</taxon>
        <taxon>rosids</taxon>
        <taxon>malvids</taxon>
        <taxon>Brassicales</taxon>
        <taxon>Brassicaceae</taxon>
        <taxon>Brassiceae</taxon>
        <taxon>Brassica</taxon>
    </lineage>
</organism>
<dbReference type="EMBL" id="QGKV02001507">
    <property type="protein sequence ID" value="KAF3528785.1"/>
    <property type="molecule type" value="Genomic_DNA"/>
</dbReference>
<reference evidence="2 3" key="1">
    <citation type="journal article" date="2020" name="BMC Genomics">
        <title>Intraspecific diversification of the crop wild relative Brassica cretica Lam. using demographic model selection.</title>
        <authorList>
            <person name="Kioukis A."/>
            <person name="Michalopoulou V.A."/>
            <person name="Briers L."/>
            <person name="Pirintsos S."/>
            <person name="Studholme D.J."/>
            <person name="Pavlidis P."/>
            <person name="Sarris P.F."/>
        </authorList>
    </citation>
    <scope>NUCLEOTIDE SEQUENCE [LARGE SCALE GENOMIC DNA]</scope>
    <source>
        <strain evidence="3">cv. PFS-1207/04</strain>
    </source>
</reference>
<protein>
    <recommendedName>
        <fullName evidence="1">Trichome birefringence-like N-terminal domain-containing protein</fullName>
    </recommendedName>
</protein>
<dbReference type="Pfam" id="PF14416">
    <property type="entry name" value="PMR5N"/>
    <property type="match status" value="1"/>
</dbReference>
<dbReference type="Proteomes" id="UP000266723">
    <property type="component" value="Unassembled WGS sequence"/>
</dbReference>
<accession>A0ABQ7B9E8</accession>
<proteinExistence type="predicted"/>
<dbReference type="InterPro" id="IPR025846">
    <property type="entry name" value="TBL_N"/>
</dbReference>